<feature type="domain" description="HTH cro/C1-type" evidence="2">
    <location>
        <begin position="116"/>
        <end position="175"/>
    </location>
</feature>
<feature type="compositionally biased region" description="Basic and acidic residues" evidence="1">
    <location>
        <begin position="253"/>
        <end position="267"/>
    </location>
</feature>
<feature type="domain" description="HTH cro/C1-type" evidence="2">
    <location>
        <begin position="23"/>
        <end position="83"/>
    </location>
</feature>
<dbReference type="GeneID" id="96295362"/>
<dbReference type="InterPro" id="IPR001387">
    <property type="entry name" value="Cro/C1-type_HTH"/>
</dbReference>
<dbReference type="SMART" id="SM00530">
    <property type="entry name" value="HTH_XRE"/>
    <property type="match status" value="2"/>
</dbReference>
<evidence type="ECO:0000259" key="2">
    <source>
        <dbReference type="SMART" id="SM00530"/>
    </source>
</evidence>
<evidence type="ECO:0000313" key="4">
    <source>
        <dbReference type="Proteomes" id="UP000600946"/>
    </source>
</evidence>
<dbReference type="Pfam" id="PF13560">
    <property type="entry name" value="HTH_31"/>
    <property type="match status" value="1"/>
</dbReference>
<protein>
    <recommendedName>
        <fullName evidence="2">HTH cro/C1-type domain-containing protein</fullName>
    </recommendedName>
</protein>
<comment type="caution">
    <text evidence="3">The sequence shown here is derived from an EMBL/GenBank/DDBJ whole genome shotgun (WGS) entry which is preliminary data.</text>
</comment>
<evidence type="ECO:0000313" key="3">
    <source>
        <dbReference type="EMBL" id="GGY69935.1"/>
    </source>
</evidence>
<name>A0ABQ3B0P2_9ACTN</name>
<dbReference type="CDD" id="cd00093">
    <property type="entry name" value="HTH_XRE"/>
    <property type="match status" value="1"/>
</dbReference>
<sequence length="267" mass="30376">MGRPEKPLPTDQFNRGLLELASWLRERRKESGLRYTDLAARTQDTQHPCSVSTLQRAAGGISVPRLPVVEAYAYACGASVDLARRYWREARAQSRRGPSVTPVPRLINTPAELRLALQAAYAKAGYLPLREMERRAAHGRLPTTTVSRMLQGMTMLSRSQLQAFIEVCDIPAREHDDWLDAWQRAKSAQFHRATRELAAAVQPRRRVIESERRGYGHFSSPRWPRHRSYQGYTREAAAAYADSRSWPPPGRDPVPERPLEARDPYGH</sequence>
<feature type="region of interest" description="Disordered" evidence="1">
    <location>
        <begin position="240"/>
        <end position="267"/>
    </location>
</feature>
<keyword evidence="4" id="KW-1185">Reference proteome</keyword>
<reference evidence="4" key="1">
    <citation type="journal article" date="2019" name="Int. J. Syst. Evol. Microbiol.">
        <title>The Global Catalogue of Microorganisms (GCM) 10K type strain sequencing project: providing services to taxonomists for standard genome sequencing and annotation.</title>
        <authorList>
            <consortium name="The Broad Institute Genomics Platform"/>
            <consortium name="The Broad Institute Genome Sequencing Center for Infectious Disease"/>
            <person name="Wu L."/>
            <person name="Ma J."/>
        </authorList>
    </citation>
    <scope>NUCLEOTIDE SEQUENCE [LARGE SCALE GENOMIC DNA]</scope>
    <source>
        <strain evidence="4">JCM 4594</strain>
    </source>
</reference>
<dbReference type="Gene3D" id="1.10.260.40">
    <property type="entry name" value="lambda repressor-like DNA-binding domains"/>
    <property type="match status" value="1"/>
</dbReference>
<dbReference type="Proteomes" id="UP000600946">
    <property type="component" value="Unassembled WGS sequence"/>
</dbReference>
<gene>
    <name evidence="3" type="ORF">GCM10010326_75290</name>
</gene>
<evidence type="ECO:0000256" key="1">
    <source>
        <dbReference type="SAM" id="MobiDB-lite"/>
    </source>
</evidence>
<proteinExistence type="predicted"/>
<dbReference type="EMBL" id="BMUU01000022">
    <property type="protein sequence ID" value="GGY69935.1"/>
    <property type="molecule type" value="Genomic_DNA"/>
</dbReference>
<dbReference type="SUPFAM" id="SSF47413">
    <property type="entry name" value="lambda repressor-like DNA-binding domains"/>
    <property type="match status" value="1"/>
</dbReference>
<accession>A0ABQ3B0P2</accession>
<organism evidence="3 4">
    <name type="scientific">Streptomyces xanthochromogenes</name>
    <dbReference type="NCBI Taxonomy" id="67384"/>
    <lineage>
        <taxon>Bacteria</taxon>
        <taxon>Bacillati</taxon>
        <taxon>Actinomycetota</taxon>
        <taxon>Actinomycetes</taxon>
        <taxon>Kitasatosporales</taxon>
        <taxon>Streptomycetaceae</taxon>
        <taxon>Streptomyces</taxon>
    </lineage>
</organism>
<dbReference type="RefSeq" id="WP_190029484.1">
    <property type="nucleotide sequence ID" value="NZ_BMUU01000022.1"/>
</dbReference>
<dbReference type="InterPro" id="IPR010982">
    <property type="entry name" value="Lambda_DNA-bd_dom_sf"/>
</dbReference>